<evidence type="ECO:0000256" key="1">
    <source>
        <dbReference type="SAM" id="MobiDB-lite"/>
    </source>
</evidence>
<organism evidence="2">
    <name type="scientific">uncultured Acidimicrobiales bacterium</name>
    <dbReference type="NCBI Taxonomy" id="310071"/>
    <lineage>
        <taxon>Bacteria</taxon>
        <taxon>Bacillati</taxon>
        <taxon>Actinomycetota</taxon>
        <taxon>Acidimicrobiia</taxon>
        <taxon>Acidimicrobiales</taxon>
        <taxon>environmental samples</taxon>
    </lineage>
</organism>
<dbReference type="AlphaFoldDB" id="A0A6J4IYM1"/>
<sequence length="130" mass="13950">AHRRSRAGSGTTLQPRRGHAPPVAHTARRGAERRRRPQRVQQVASLHDGPLHADLRAAAGAAAGGRPLRWRRAGARPGGQPHLGRGHHRVDASVLGRGPPRPVGLHGRRWRHPGAAGRAVVAGRPRSPRL</sequence>
<feature type="compositionally biased region" description="Low complexity" evidence="1">
    <location>
        <begin position="113"/>
        <end position="130"/>
    </location>
</feature>
<feature type="non-terminal residue" evidence="2">
    <location>
        <position position="130"/>
    </location>
</feature>
<proteinExistence type="predicted"/>
<reference evidence="2" key="1">
    <citation type="submission" date="2020-02" db="EMBL/GenBank/DDBJ databases">
        <authorList>
            <person name="Meier V. D."/>
        </authorList>
    </citation>
    <scope>NUCLEOTIDE SEQUENCE</scope>
    <source>
        <strain evidence="2">AVDCRST_MAG50</strain>
    </source>
</reference>
<dbReference type="EMBL" id="CADCTF010000149">
    <property type="protein sequence ID" value="CAA9265782.1"/>
    <property type="molecule type" value="Genomic_DNA"/>
</dbReference>
<feature type="compositionally biased region" description="Low complexity" evidence="1">
    <location>
        <begin position="56"/>
        <end position="67"/>
    </location>
</feature>
<gene>
    <name evidence="2" type="ORF">AVDCRST_MAG50-3126</name>
</gene>
<feature type="non-terminal residue" evidence="2">
    <location>
        <position position="1"/>
    </location>
</feature>
<feature type="region of interest" description="Disordered" evidence="1">
    <location>
        <begin position="1"/>
        <end position="130"/>
    </location>
</feature>
<protein>
    <submittedName>
        <fullName evidence="2">Uncharacterized protein</fullName>
    </submittedName>
</protein>
<feature type="compositionally biased region" description="Basic residues" evidence="1">
    <location>
        <begin position="26"/>
        <end position="38"/>
    </location>
</feature>
<name>A0A6J4IYM1_9ACTN</name>
<evidence type="ECO:0000313" key="2">
    <source>
        <dbReference type="EMBL" id="CAA9265782.1"/>
    </source>
</evidence>
<accession>A0A6J4IYM1</accession>